<feature type="signal peptide" evidence="2">
    <location>
        <begin position="1"/>
        <end position="25"/>
    </location>
</feature>
<dbReference type="AlphaFoldDB" id="A0AB39UZ58"/>
<keyword evidence="2" id="KW-0732">Signal</keyword>
<gene>
    <name evidence="3" type="ORF">AAIA72_06195</name>
</gene>
<feature type="chain" id="PRO_5044223879" evidence="2">
    <location>
        <begin position="26"/>
        <end position="780"/>
    </location>
</feature>
<reference evidence="3" key="1">
    <citation type="submission" date="2024-05" db="EMBL/GenBank/DDBJ databases">
        <title>Genome sequencing of novel strain.</title>
        <authorList>
            <person name="Ganbat D."/>
            <person name="Ganbat S."/>
            <person name="Lee S.-J."/>
        </authorList>
    </citation>
    <scope>NUCLEOTIDE SEQUENCE</scope>
    <source>
        <strain evidence="3">SMD15-11</strain>
    </source>
</reference>
<evidence type="ECO:0000256" key="1">
    <source>
        <dbReference type="SAM" id="MobiDB-lite"/>
    </source>
</evidence>
<protein>
    <submittedName>
        <fullName evidence="3">Uncharacterized protein</fullName>
    </submittedName>
</protein>
<evidence type="ECO:0000256" key="2">
    <source>
        <dbReference type="SAM" id="SignalP"/>
    </source>
</evidence>
<sequence length="780" mass="83749">MKRMTLLATLFSALLLTACGGGSEAVDGARNISTGKTGSGDTIEGGTESNKPDSSINPNEVVVRVEATSGMTARALSAGSATTAPSISVVRLDREGNEHADVVQGSDYSVRINSDNTYTITFPDGIPNRLDLVVKATFTDGSGTVLRRALPNSNQGILINAATEHAVRRFFSTRTFPDQSTFDALLPCGTLEKDCHESNDPRPALWQGLNDAVTDFEISFEDSADLNTILSALDDNALFTRYEDQYFNAIKADIIKGNTLSEISQALEVPTVLQNRGGTYNAVSFALEATAFTDDTPSTGVGDRYGDPAQLESDITTWQYPRVILSNLGIASIPTVLTEDVPILRDVLKESVGGSAELIVENSDSEHNSQFAGNTFMFLNTGGFWEFGRRQTQTITRKNDPIPQGWLQNPFFSHLYSAQAQKAMVGVMLANTQNYNLQYNADKKTYSRLNKARDIYTFGWDVYLRQSDEDTETTDDDFTLARLDSGNGQAKYGALYFEQTLSASSNPRAGYASGVEIWTSGPISGSSVTLSRSQPNAFYTTISLSRDSSHVVSGPASTVTTSPGNLTASLAETLIYDKDTQTNIDRPVGRLMLSDAVGAASPDGSLLAATDASDSSTRRFWVAVKLPASHTVKDFAGQTWELHGNFVLLDSGQHCFGQTDGATLTFDSSGLATLNWGEIRVCETANSGQLTAPVRETFTQTPSALPATEGAADTNVPQAFSLSLSDPAGGSDTFGLKGFVADQGVEGSDKADLMVLRLEYGNRLGLIFATRRQSLTPDSP</sequence>
<feature type="compositionally biased region" description="Polar residues" evidence="1">
    <location>
        <begin position="47"/>
        <end position="56"/>
    </location>
</feature>
<dbReference type="EMBL" id="CP154858">
    <property type="protein sequence ID" value="XDT73556.1"/>
    <property type="molecule type" value="Genomic_DNA"/>
</dbReference>
<proteinExistence type="predicted"/>
<dbReference type="KEGG" id="tcd:AAIA72_06195"/>
<dbReference type="PROSITE" id="PS51257">
    <property type="entry name" value="PROKAR_LIPOPROTEIN"/>
    <property type="match status" value="1"/>
</dbReference>
<evidence type="ECO:0000313" key="3">
    <source>
        <dbReference type="EMBL" id="XDT73556.1"/>
    </source>
</evidence>
<dbReference type="RefSeq" id="WP_369602542.1">
    <property type="nucleotide sequence ID" value="NZ_CP154858.1"/>
</dbReference>
<feature type="region of interest" description="Disordered" evidence="1">
    <location>
        <begin position="26"/>
        <end position="56"/>
    </location>
</feature>
<accession>A0AB39UZ58</accession>
<name>A0AB39UZ58_9GAMM</name>
<organism evidence="3">
    <name type="scientific">Thermohahella caldifontis</name>
    <dbReference type="NCBI Taxonomy" id="3142973"/>
    <lineage>
        <taxon>Bacteria</taxon>
        <taxon>Pseudomonadati</taxon>
        <taxon>Pseudomonadota</taxon>
        <taxon>Gammaproteobacteria</taxon>
        <taxon>Oceanospirillales</taxon>
        <taxon>Hahellaceae</taxon>
        <taxon>Thermohahella</taxon>
    </lineage>
</organism>
<feature type="compositionally biased region" description="Polar residues" evidence="1">
    <location>
        <begin position="31"/>
        <end position="40"/>
    </location>
</feature>